<dbReference type="SUPFAM" id="SSF49265">
    <property type="entry name" value="Fibronectin type III"/>
    <property type="match status" value="1"/>
</dbReference>
<evidence type="ECO:0000256" key="1">
    <source>
        <dbReference type="ARBA" id="ARBA00009820"/>
    </source>
</evidence>
<dbReference type="Pfam" id="PF07676">
    <property type="entry name" value="PD40"/>
    <property type="match status" value="1"/>
</dbReference>
<dbReference type="GO" id="GO:0030246">
    <property type="term" value="F:carbohydrate binding"/>
    <property type="evidence" value="ECO:0007669"/>
    <property type="project" value="InterPro"/>
</dbReference>
<evidence type="ECO:0000256" key="2">
    <source>
        <dbReference type="SAM" id="SignalP"/>
    </source>
</evidence>
<dbReference type="STRING" id="1121959.SAMN02746009_02039"/>
<dbReference type="Pfam" id="PF00041">
    <property type="entry name" value="fn3"/>
    <property type="match status" value="1"/>
</dbReference>
<dbReference type="PROSITE" id="PS50853">
    <property type="entry name" value="FN3"/>
    <property type="match status" value="1"/>
</dbReference>
<gene>
    <name evidence="4" type="ORF">SAMN02746009_02039</name>
</gene>
<proteinExistence type="inferred from homology"/>
<dbReference type="PANTHER" id="PTHR36842">
    <property type="entry name" value="PROTEIN TOLB HOMOLOG"/>
    <property type="match status" value="1"/>
</dbReference>
<evidence type="ECO:0000313" key="5">
    <source>
        <dbReference type="Proteomes" id="UP000183947"/>
    </source>
</evidence>
<name>A0A1M6XH36_9BACT</name>
<dbReference type="InterPro" id="IPR011659">
    <property type="entry name" value="WD40"/>
</dbReference>
<accession>A0A1M6XH36</accession>
<dbReference type="InterPro" id="IPR003961">
    <property type="entry name" value="FN3_dom"/>
</dbReference>
<comment type="similarity">
    <text evidence="1">Belongs to the TolB family.</text>
</comment>
<dbReference type="InterPro" id="IPR036116">
    <property type="entry name" value="FN3_sf"/>
</dbReference>
<dbReference type="Pfam" id="PF13620">
    <property type="entry name" value="CarboxypepD_reg"/>
    <property type="match status" value="1"/>
</dbReference>
<dbReference type="InterPro" id="IPR013783">
    <property type="entry name" value="Ig-like_fold"/>
</dbReference>
<dbReference type="Gene3D" id="2.120.10.30">
    <property type="entry name" value="TolB, C-terminal domain"/>
    <property type="match status" value="1"/>
</dbReference>
<dbReference type="SUPFAM" id="SSF69304">
    <property type="entry name" value="Tricorn protease N-terminal domain"/>
    <property type="match status" value="1"/>
</dbReference>
<dbReference type="AlphaFoldDB" id="A0A1M6XH36"/>
<dbReference type="Gene3D" id="2.60.40.10">
    <property type="entry name" value="Immunoglobulins"/>
    <property type="match status" value="1"/>
</dbReference>
<keyword evidence="5" id="KW-1185">Reference proteome</keyword>
<feature type="domain" description="Fibronectin type-III" evidence="3">
    <location>
        <begin position="123"/>
        <end position="219"/>
    </location>
</feature>
<feature type="signal peptide" evidence="2">
    <location>
        <begin position="1"/>
        <end position="22"/>
    </location>
</feature>
<dbReference type="SUPFAM" id="SSF49452">
    <property type="entry name" value="Starch-binding domain-like"/>
    <property type="match status" value="1"/>
</dbReference>
<evidence type="ECO:0000313" key="4">
    <source>
        <dbReference type="EMBL" id="SHL05169.1"/>
    </source>
</evidence>
<dbReference type="InterPro" id="IPR013784">
    <property type="entry name" value="Carb-bd-like_fold"/>
</dbReference>
<dbReference type="Gene3D" id="2.60.40.1120">
    <property type="entry name" value="Carboxypeptidase-like, regulatory domain"/>
    <property type="match status" value="1"/>
</dbReference>
<dbReference type="EMBL" id="FRAS01000009">
    <property type="protein sequence ID" value="SHL05169.1"/>
    <property type="molecule type" value="Genomic_DNA"/>
</dbReference>
<protein>
    <submittedName>
        <fullName evidence="4">TolB protein</fullName>
    </submittedName>
</protein>
<dbReference type="CDD" id="cd00063">
    <property type="entry name" value="FN3"/>
    <property type="match status" value="1"/>
</dbReference>
<dbReference type="Gene3D" id="2.120.10.60">
    <property type="entry name" value="Tricorn protease N-terminal domain"/>
    <property type="match status" value="1"/>
</dbReference>
<dbReference type="PANTHER" id="PTHR36842:SF1">
    <property type="entry name" value="PROTEIN TOLB"/>
    <property type="match status" value="1"/>
</dbReference>
<keyword evidence="2" id="KW-0732">Signal</keyword>
<dbReference type="Proteomes" id="UP000183947">
    <property type="component" value="Unassembled WGS sequence"/>
</dbReference>
<dbReference type="PROSITE" id="PS51257">
    <property type="entry name" value="PROKAR_LIPOPROTEIN"/>
    <property type="match status" value="1"/>
</dbReference>
<sequence>MRKSVASLRWLMMLLVSCVLVSCEEDTIEPERFGSIEGEVIDTRNNQPLANVSLTTTPGTSSFTTGADGKFTIGNVKVGTYSLVARKTDYRSETVSVNVVEGAPTQVRIIMDVSTSSNLAPNAPFSPTPATQAVDQPTELQLKWRVSDPNGKADSVRSEVMLYESNSTASIPVTKNPRDTVATVTGLKYNTTYFWQVTARDKAGLTTRSDVWTFRTRALPDNQLLYVQTIGGNTDIYSSDASGANKVRLTSSPFVESTPRLSPRLDRIAYTSNATGQFQLYTMNRDGSDQRMVSPVGLPVEGYFNFGMGYCWSPDGARLLFASYDKLWVINRDGSGLAQLATAPAGRNFRECDWSGQNGRIVVQTIGSVFYDSEIYIMNENGSNMTMLIGGIEPVYSPSFNLQGTRIMYVKEVGVYRDATGRLTDAQIFTQNLDGSGVLNVSMPGGTGVANKPAGTNDILPRFTVNGAKIVFVNVSNVNQSTPEVWQVDIPGTNRMRLFANATQPDSK</sequence>
<evidence type="ECO:0000259" key="3">
    <source>
        <dbReference type="PROSITE" id="PS50853"/>
    </source>
</evidence>
<dbReference type="OrthoDB" id="9815657at2"/>
<dbReference type="InterPro" id="IPR011042">
    <property type="entry name" value="6-blade_b-propeller_TolB-like"/>
</dbReference>
<dbReference type="RefSeq" id="WP_084548961.1">
    <property type="nucleotide sequence ID" value="NZ_FRAS01000009.1"/>
</dbReference>
<organism evidence="4 5">
    <name type="scientific">Hymenobacter psychrotolerans DSM 18569</name>
    <dbReference type="NCBI Taxonomy" id="1121959"/>
    <lineage>
        <taxon>Bacteria</taxon>
        <taxon>Pseudomonadati</taxon>
        <taxon>Bacteroidota</taxon>
        <taxon>Cytophagia</taxon>
        <taxon>Cytophagales</taxon>
        <taxon>Hymenobacteraceae</taxon>
        <taxon>Hymenobacter</taxon>
    </lineage>
</organism>
<reference evidence="5" key="1">
    <citation type="submission" date="2016-11" db="EMBL/GenBank/DDBJ databases">
        <authorList>
            <person name="Varghese N."/>
            <person name="Submissions S."/>
        </authorList>
    </citation>
    <scope>NUCLEOTIDE SEQUENCE [LARGE SCALE GENOMIC DNA]</scope>
    <source>
        <strain evidence="5">DSM 18569</strain>
    </source>
</reference>
<feature type="chain" id="PRO_5012635859" evidence="2">
    <location>
        <begin position="23"/>
        <end position="508"/>
    </location>
</feature>